<dbReference type="AlphaFoldDB" id="A0A4S4ACR4"/>
<dbReference type="OrthoDB" id="5943at2"/>
<sequence length="267" mass="28633">MNLRKSSALAALALALGAPLAQAHEVWLLPSSTVLSKAGYITVDGAVSNDLFYFNHRPLMVRDNLFITAPDGSAVQPENLVQGQLRTVFDANLQADGTYRLAMVNSSLMASWKEGTETKRWRGPKADLASKVPADAAELVVREGVSRVETFVTVGKPSAVKATGQGLELVPVTHPNDLYAGEAATLAFTVDGKPTAGVEATLIAGDTRYRDELGKVKLVTDAQGRFTHTFAEPGRYYLTAMIAGPSSGDQKIERRLSYTATLEVLPQ</sequence>
<keyword evidence="3" id="KW-1185">Reference proteome</keyword>
<feature type="signal peptide" evidence="1">
    <location>
        <begin position="1"/>
        <end position="23"/>
    </location>
</feature>
<feature type="chain" id="PRO_5020353493" evidence="1">
    <location>
        <begin position="24"/>
        <end position="267"/>
    </location>
</feature>
<evidence type="ECO:0000256" key="1">
    <source>
        <dbReference type="SAM" id="SignalP"/>
    </source>
</evidence>
<proteinExistence type="predicted"/>
<dbReference type="Pfam" id="PF10670">
    <property type="entry name" value="DUF4198"/>
    <property type="match status" value="1"/>
</dbReference>
<evidence type="ECO:0000313" key="3">
    <source>
        <dbReference type="Proteomes" id="UP000307956"/>
    </source>
</evidence>
<evidence type="ECO:0000313" key="2">
    <source>
        <dbReference type="EMBL" id="THF56868.1"/>
    </source>
</evidence>
<accession>A0A4S4ACR4</accession>
<dbReference type="InterPro" id="IPR019613">
    <property type="entry name" value="DUF4198"/>
</dbReference>
<gene>
    <name evidence="2" type="ORF">E6O51_18720</name>
</gene>
<dbReference type="Proteomes" id="UP000307956">
    <property type="component" value="Unassembled WGS sequence"/>
</dbReference>
<protein>
    <submittedName>
        <fullName evidence="2">DUF4198 domain-containing protein</fullName>
    </submittedName>
</protein>
<organism evidence="2 3">
    <name type="scientific">Pseudothauera rhizosphaerae</name>
    <dbReference type="NCBI Taxonomy" id="2565932"/>
    <lineage>
        <taxon>Bacteria</taxon>
        <taxon>Pseudomonadati</taxon>
        <taxon>Pseudomonadota</taxon>
        <taxon>Betaproteobacteria</taxon>
        <taxon>Rhodocyclales</taxon>
        <taxon>Zoogloeaceae</taxon>
        <taxon>Pseudothauera</taxon>
    </lineage>
</organism>
<keyword evidence="1" id="KW-0732">Signal</keyword>
<dbReference type="RefSeq" id="WP_136386539.1">
    <property type="nucleotide sequence ID" value="NZ_SSOD01000019.1"/>
</dbReference>
<dbReference type="SUPFAM" id="SSF49478">
    <property type="entry name" value="Cna protein B-type domain"/>
    <property type="match status" value="1"/>
</dbReference>
<reference evidence="2 3" key="1">
    <citation type="submission" date="2019-04" db="EMBL/GenBank/DDBJ databases">
        <title>Azoarcus rhizosphaerae sp. nov. isolated from rhizosphere of Ficus religiosa.</title>
        <authorList>
            <person name="Lin S.-Y."/>
            <person name="Hameed A."/>
            <person name="Hsu Y.-H."/>
            <person name="Young C.-C."/>
        </authorList>
    </citation>
    <scope>NUCLEOTIDE SEQUENCE [LARGE SCALE GENOMIC DNA]</scope>
    <source>
        <strain evidence="2 3">CC-YHH848</strain>
    </source>
</reference>
<comment type="caution">
    <text evidence="2">The sequence shown here is derived from an EMBL/GenBank/DDBJ whole genome shotgun (WGS) entry which is preliminary data.</text>
</comment>
<name>A0A4S4ACR4_9RHOO</name>
<dbReference type="EMBL" id="SSOD01000019">
    <property type="protein sequence ID" value="THF56868.1"/>
    <property type="molecule type" value="Genomic_DNA"/>
</dbReference>